<evidence type="ECO:0000313" key="10">
    <source>
        <dbReference type="Proteomes" id="UP000503440"/>
    </source>
</evidence>
<dbReference type="NCBIfam" id="TIGR00453">
    <property type="entry name" value="ispD"/>
    <property type="match status" value="1"/>
</dbReference>
<evidence type="ECO:0000256" key="1">
    <source>
        <dbReference type="ARBA" id="ARBA00001282"/>
    </source>
</evidence>
<gene>
    <name evidence="7" type="primary">ispD</name>
    <name evidence="8" type="ORF">FSC09_06520</name>
    <name evidence="9" type="ORF">G0027_15085</name>
</gene>
<dbReference type="GO" id="GO:0019288">
    <property type="term" value="P:isopentenyl diphosphate biosynthetic process, methylerythritol 4-phosphate pathway"/>
    <property type="evidence" value="ECO:0007669"/>
    <property type="project" value="UniProtKB-UniRule"/>
</dbReference>
<dbReference type="PANTHER" id="PTHR32125">
    <property type="entry name" value="2-C-METHYL-D-ERYTHRITOL 4-PHOSPHATE CYTIDYLYLTRANSFERASE, CHLOROPLASTIC"/>
    <property type="match status" value="1"/>
</dbReference>
<evidence type="ECO:0000256" key="6">
    <source>
        <dbReference type="ARBA" id="ARBA00023229"/>
    </source>
</evidence>
<evidence type="ECO:0000256" key="3">
    <source>
        <dbReference type="ARBA" id="ARBA00009789"/>
    </source>
</evidence>
<comment type="catalytic activity">
    <reaction evidence="1 7">
        <text>2-C-methyl-D-erythritol 4-phosphate + CTP + H(+) = 4-CDP-2-C-methyl-D-erythritol + diphosphate</text>
        <dbReference type="Rhea" id="RHEA:13429"/>
        <dbReference type="ChEBI" id="CHEBI:15378"/>
        <dbReference type="ChEBI" id="CHEBI:33019"/>
        <dbReference type="ChEBI" id="CHEBI:37563"/>
        <dbReference type="ChEBI" id="CHEBI:57823"/>
        <dbReference type="ChEBI" id="CHEBI:58262"/>
        <dbReference type="EC" id="2.7.7.60"/>
    </reaction>
</comment>
<dbReference type="InterPro" id="IPR034683">
    <property type="entry name" value="IspD/TarI"/>
</dbReference>
<dbReference type="GO" id="GO:0050518">
    <property type="term" value="F:2-C-methyl-D-erythritol 4-phosphate cytidylyltransferase activity"/>
    <property type="evidence" value="ECO:0007669"/>
    <property type="project" value="UniProtKB-UniRule"/>
</dbReference>
<dbReference type="STRING" id="756892.GCA_001922645_01218"/>
<protein>
    <recommendedName>
        <fullName evidence="7">2-C-methyl-D-erythritol 4-phosphate cytidylyltransferase</fullName>
        <ecNumber evidence="7">2.7.7.60</ecNumber>
    </recommendedName>
    <alternativeName>
        <fullName evidence="7">4-diphosphocytidyl-2C-methyl-D-erythritol synthase</fullName>
    </alternativeName>
    <alternativeName>
        <fullName evidence="7">MEP cytidylyltransferase</fullName>
        <shortName evidence="7">MCT</shortName>
    </alternativeName>
</protein>
<dbReference type="InterPro" id="IPR001228">
    <property type="entry name" value="IspD"/>
</dbReference>
<sequence length="245" mass="27088">MKHHSQLQQPLHHKLWAVIPAAGSGSRFSKSELKQYQMIQDHTVLEHTVARLNQLPLAGYVLAIGAQDDVAQRLPFAHQDKAHFCLGGAERVNSVLNALQYLSAIASDEDWVLVHDAARPCVAVENLYALVNQAVHSNQSAILAIPVRDTLKRVETQQQIQTTVDRAQLWQAQTPQMARLGELKRAIEQALAQEVNITDEASALEHGGYPVQVVQGRSDNIKITYPDDLELARLILQAQHAATTA</sequence>
<dbReference type="EMBL" id="CP048654">
    <property type="protein sequence ID" value="QOW44051.1"/>
    <property type="molecule type" value="Genomic_DNA"/>
</dbReference>
<dbReference type="PANTHER" id="PTHR32125:SF4">
    <property type="entry name" value="2-C-METHYL-D-ERYTHRITOL 4-PHOSPHATE CYTIDYLYLTRANSFERASE, CHLOROPLASTIC"/>
    <property type="match status" value="1"/>
</dbReference>
<dbReference type="CDD" id="cd02516">
    <property type="entry name" value="CDP-ME_synthetase"/>
    <property type="match status" value="1"/>
</dbReference>
<dbReference type="HAMAP" id="MF_00108">
    <property type="entry name" value="IspD"/>
    <property type="match status" value="1"/>
</dbReference>
<evidence type="ECO:0000256" key="2">
    <source>
        <dbReference type="ARBA" id="ARBA00004787"/>
    </source>
</evidence>
<dbReference type="KEGG" id="aid:CTZ23_06390"/>
<dbReference type="SUPFAM" id="SSF53448">
    <property type="entry name" value="Nucleotide-diphospho-sugar transferases"/>
    <property type="match status" value="1"/>
</dbReference>
<dbReference type="Proteomes" id="UP000503440">
    <property type="component" value="Chromosome"/>
</dbReference>
<dbReference type="FunFam" id="3.90.550.10:FF:000003">
    <property type="entry name" value="2-C-methyl-D-erythritol 4-phosphate cytidylyltransferase"/>
    <property type="match status" value="1"/>
</dbReference>
<dbReference type="Pfam" id="PF01128">
    <property type="entry name" value="IspD"/>
    <property type="match status" value="1"/>
</dbReference>
<evidence type="ECO:0000256" key="7">
    <source>
        <dbReference type="HAMAP-Rule" id="MF_00108"/>
    </source>
</evidence>
<dbReference type="UniPathway" id="UPA00056">
    <property type="reaction ID" value="UER00093"/>
</dbReference>
<dbReference type="InterPro" id="IPR029044">
    <property type="entry name" value="Nucleotide-diphossugar_trans"/>
</dbReference>
<dbReference type="InterPro" id="IPR050088">
    <property type="entry name" value="IspD/TarI_cytidylyltransf_bact"/>
</dbReference>
<accession>A0A1Z9Z7M3</accession>
<evidence type="ECO:0000256" key="4">
    <source>
        <dbReference type="ARBA" id="ARBA00022679"/>
    </source>
</evidence>
<feature type="site" description="Transition state stabilizer" evidence="7">
    <location>
        <position position="34"/>
    </location>
</feature>
<dbReference type="RefSeq" id="WP_005178503.1">
    <property type="nucleotide sequence ID" value="NZ_CP024620.2"/>
</dbReference>
<proteinExistence type="inferred from homology"/>
<reference evidence="8 10" key="1">
    <citation type="submission" date="2019-09" db="EMBL/GenBank/DDBJ databases">
        <title>Non-baumannii Acinetobacter spp. carrying blaNDM-1 isolated in China.</title>
        <authorList>
            <person name="Cui C."/>
            <person name="Chen C."/>
            <person name="Sun J."/>
            <person name="Liu Y."/>
        </authorList>
    </citation>
    <scope>NUCLEOTIDE SEQUENCE [LARGE SCALE GENOMIC DNA]</scope>
    <source>
        <strain evidence="8 10">B18</strain>
    </source>
</reference>
<evidence type="ECO:0000313" key="11">
    <source>
        <dbReference type="Proteomes" id="UP000593812"/>
    </source>
</evidence>
<dbReference type="AlphaFoldDB" id="A0A1Z9Z7M3"/>
<reference evidence="9 11" key="2">
    <citation type="submission" date="2020-02" db="EMBL/GenBank/DDBJ databases">
        <title>Tigecycline-resistant Acinetobacter species from pigs and migratory birds.</title>
        <authorList>
            <person name="Chen C."/>
            <person name="Sun J."/>
            <person name="Liao X.-P."/>
            <person name="Liu Y.-H."/>
        </authorList>
    </citation>
    <scope>NUCLEOTIDE SEQUENCE [LARGE SCALE GENOMIC DNA]</scope>
    <source>
        <strain evidence="9 11">C15_T</strain>
    </source>
</reference>
<dbReference type="InterPro" id="IPR018294">
    <property type="entry name" value="ISPD_synthase_CS"/>
</dbReference>
<feature type="site" description="Positions MEP for the nucleophilic attack" evidence="7">
    <location>
        <position position="166"/>
    </location>
</feature>
<dbReference type="Proteomes" id="UP000593812">
    <property type="component" value="Chromosome"/>
</dbReference>
<keyword evidence="5 7" id="KW-0548">Nucleotidyltransferase</keyword>
<name>A0A1Z9Z7M3_9GAMM</name>
<dbReference type="EC" id="2.7.7.60" evidence="7"/>
<dbReference type="PROSITE" id="PS01295">
    <property type="entry name" value="ISPD"/>
    <property type="match status" value="1"/>
</dbReference>
<organism evidence="8 10">
    <name type="scientific">Acinetobacter indicus</name>
    <dbReference type="NCBI Taxonomy" id="756892"/>
    <lineage>
        <taxon>Bacteria</taxon>
        <taxon>Pseudomonadati</taxon>
        <taxon>Pseudomonadota</taxon>
        <taxon>Gammaproteobacteria</taxon>
        <taxon>Moraxellales</taxon>
        <taxon>Moraxellaceae</taxon>
        <taxon>Acinetobacter</taxon>
    </lineage>
</organism>
<dbReference type="Gene3D" id="3.90.550.10">
    <property type="entry name" value="Spore Coat Polysaccharide Biosynthesis Protein SpsA, Chain A"/>
    <property type="match status" value="1"/>
</dbReference>
<comment type="pathway">
    <text evidence="2 7">Isoprenoid biosynthesis; isopentenyl diphosphate biosynthesis via DXP pathway; isopentenyl diphosphate from 1-deoxy-D-xylulose 5-phosphate: step 2/6.</text>
</comment>
<feature type="site" description="Positions MEP for the nucleophilic attack" evidence="7">
    <location>
        <position position="222"/>
    </location>
</feature>
<comment type="similarity">
    <text evidence="3 7">Belongs to the IspD/TarI cytidylyltransferase family. IspD subfamily.</text>
</comment>
<evidence type="ECO:0000313" key="8">
    <source>
        <dbReference type="EMBL" id="QIC70082.1"/>
    </source>
</evidence>
<dbReference type="EMBL" id="CP044455">
    <property type="protein sequence ID" value="QIC70082.1"/>
    <property type="molecule type" value="Genomic_DNA"/>
</dbReference>
<keyword evidence="4 7" id="KW-0808">Transferase</keyword>
<dbReference type="GeneID" id="69466054"/>
<comment type="function">
    <text evidence="7">Catalyzes the formation of 4-diphosphocytidyl-2-C-methyl-D-erythritol from CTP and 2-C-methyl-D-erythritol 4-phosphate (MEP).</text>
</comment>
<evidence type="ECO:0000256" key="5">
    <source>
        <dbReference type="ARBA" id="ARBA00022695"/>
    </source>
</evidence>
<evidence type="ECO:0000313" key="9">
    <source>
        <dbReference type="EMBL" id="QOW44051.1"/>
    </source>
</evidence>
<keyword evidence="6 7" id="KW-0414">Isoprene biosynthesis</keyword>
<feature type="site" description="Transition state stabilizer" evidence="7">
    <location>
        <position position="27"/>
    </location>
</feature>